<organism evidence="1">
    <name type="scientific">gut metagenome</name>
    <dbReference type="NCBI Taxonomy" id="749906"/>
    <lineage>
        <taxon>unclassified sequences</taxon>
        <taxon>metagenomes</taxon>
        <taxon>organismal metagenomes</taxon>
    </lineage>
</organism>
<gene>
    <name evidence="1" type="ORF">EVA_19285</name>
</gene>
<sequence length="41" mass="4404">MARCALRRGHSGKLAGANVLTLDWDLSLRLRFSAVALHGLG</sequence>
<name>J9FZ56_9ZZZZ</name>
<dbReference type="EMBL" id="AMCI01007442">
    <property type="protein sequence ID" value="EJW92609.1"/>
    <property type="molecule type" value="Genomic_DNA"/>
</dbReference>
<evidence type="ECO:0000313" key="1">
    <source>
        <dbReference type="EMBL" id="EJW92609.1"/>
    </source>
</evidence>
<reference evidence="1" key="1">
    <citation type="journal article" date="2012" name="PLoS ONE">
        <title>Gene sets for utilization of primary and secondary nutrition supplies in the distal gut of endangered iberian lynx.</title>
        <authorList>
            <person name="Alcaide M."/>
            <person name="Messina E."/>
            <person name="Richter M."/>
            <person name="Bargiela R."/>
            <person name="Peplies J."/>
            <person name="Huws S.A."/>
            <person name="Newbold C.J."/>
            <person name="Golyshin P.N."/>
            <person name="Simon M.A."/>
            <person name="Lopez G."/>
            <person name="Yakimov M.M."/>
            <person name="Ferrer M."/>
        </authorList>
    </citation>
    <scope>NUCLEOTIDE SEQUENCE</scope>
</reference>
<accession>J9FZ56</accession>
<dbReference type="AlphaFoldDB" id="J9FZ56"/>
<protein>
    <submittedName>
        <fullName evidence="1">Uncharacterized protein</fullName>
    </submittedName>
</protein>
<proteinExistence type="predicted"/>
<comment type="caution">
    <text evidence="1">The sequence shown here is derived from an EMBL/GenBank/DDBJ whole genome shotgun (WGS) entry which is preliminary data.</text>
</comment>